<evidence type="ECO:0000256" key="6">
    <source>
        <dbReference type="SAM" id="MobiDB-lite"/>
    </source>
</evidence>
<evidence type="ECO:0000313" key="8">
    <source>
        <dbReference type="EMBL" id="NUU13828.1"/>
    </source>
</evidence>
<dbReference type="InterPro" id="IPR042099">
    <property type="entry name" value="ANL_N_sf"/>
</dbReference>
<dbReference type="Pfam" id="PF00501">
    <property type="entry name" value="AMP-binding"/>
    <property type="match status" value="1"/>
</dbReference>
<evidence type="ECO:0000256" key="2">
    <source>
        <dbReference type="ARBA" id="ARBA00022598"/>
    </source>
</evidence>
<keyword evidence="3" id="KW-0276">Fatty acid metabolism</keyword>
<evidence type="ECO:0000256" key="1">
    <source>
        <dbReference type="ARBA" id="ARBA00006432"/>
    </source>
</evidence>
<feature type="compositionally biased region" description="Basic residues" evidence="6">
    <location>
        <begin position="626"/>
        <end position="637"/>
    </location>
</feature>
<feature type="compositionally biased region" description="Basic and acidic residues" evidence="6">
    <location>
        <begin position="1"/>
        <end position="10"/>
    </location>
</feature>
<feature type="domain" description="AMP-dependent synthetase/ligase" evidence="7">
    <location>
        <begin position="37"/>
        <end position="437"/>
    </location>
</feature>
<comment type="similarity">
    <text evidence="1">Belongs to the ATP-dependent AMP-binding enzyme family.</text>
</comment>
<gene>
    <name evidence="8" type="ORF">HP507_08290</name>
</gene>
<evidence type="ECO:0000259" key="7">
    <source>
        <dbReference type="Pfam" id="PF00501"/>
    </source>
</evidence>
<dbReference type="Pfam" id="PF23562">
    <property type="entry name" value="AMP-binding_C_3"/>
    <property type="match status" value="1"/>
</dbReference>
<dbReference type="EMBL" id="JABMCE010000073">
    <property type="protein sequence ID" value="NUU13828.1"/>
    <property type="molecule type" value="Genomic_DNA"/>
</dbReference>
<dbReference type="InterPro" id="IPR000873">
    <property type="entry name" value="AMP-dep_synth/lig_dom"/>
</dbReference>
<reference evidence="8 9" key="1">
    <citation type="submission" date="2020-05" db="EMBL/GenBank/DDBJ databases">
        <title>Genome Sequencing of Type Strains.</title>
        <authorList>
            <person name="Lemaire J.F."/>
            <person name="Inderbitzin P."/>
            <person name="Gregorio O.A."/>
            <person name="Collins S.B."/>
            <person name="Wespe N."/>
            <person name="Knight-Connoni V."/>
        </authorList>
    </citation>
    <scope>NUCLEOTIDE SEQUENCE [LARGE SCALE GENOMIC DNA]</scope>
    <source>
        <strain evidence="8 9">ATCC 19096</strain>
    </source>
</reference>
<dbReference type="SUPFAM" id="SSF56801">
    <property type="entry name" value="Acetyl-CoA synthetase-like"/>
    <property type="match status" value="1"/>
</dbReference>
<keyword evidence="4" id="KW-0443">Lipid metabolism</keyword>
<dbReference type="Gene3D" id="3.40.50.12780">
    <property type="entry name" value="N-terminal domain of ligase-like"/>
    <property type="match status" value="1"/>
</dbReference>
<evidence type="ECO:0000313" key="9">
    <source>
        <dbReference type="Proteomes" id="UP000573001"/>
    </source>
</evidence>
<dbReference type="PROSITE" id="PS00455">
    <property type="entry name" value="AMP_BINDING"/>
    <property type="match status" value="1"/>
</dbReference>
<dbReference type="Proteomes" id="UP000573001">
    <property type="component" value="Unassembled WGS sequence"/>
</dbReference>
<dbReference type="RefSeq" id="WP_175351315.1">
    <property type="nucleotide sequence ID" value="NZ_JABMCE010000073.1"/>
</dbReference>
<proteinExistence type="inferred from homology"/>
<evidence type="ECO:0000256" key="3">
    <source>
        <dbReference type="ARBA" id="ARBA00022832"/>
    </source>
</evidence>
<dbReference type="GO" id="GO:0016874">
    <property type="term" value="F:ligase activity"/>
    <property type="evidence" value="ECO:0007669"/>
    <property type="project" value="UniProtKB-KW"/>
</dbReference>
<evidence type="ECO:0000256" key="5">
    <source>
        <dbReference type="ARBA" id="ARBA00032875"/>
    </source>
</evidence>
<name>A0ABX2M8T3_9MICO</name>
<dbReference type="PANTHER" id="PTHR43272:SF32">
    <property type="entry name" value="AMP-DEPENDENT SYNTHETASE_LIGASE DOMAIN-CONTAINING PROTEIN"/>
    <property type="match status" value="1"/>
</dbReference>
<accession>A0ABX2M8T3</accession>
<dbReference type="InterPro" id="IPR020845">
    <property type="entry name" value="AMP-binding_CS"/>
</dbReference>
<dbReference type="CDD" id="cd05907">
    <property type="entry name" value="VL_LC_FACS_like"/>
    <property type="match status" value="1"/>
</dbReference>
<comment type="caution">
    <text evidence="8">The sequence shown here is derived from an EMBL/GenBank/DDBJ whole genome shotgun (WGS) entry which is preliminary data.</text>
</comment>
<feature type="region of interest" description="Disordered" evidence="6">
    <location>
        <begin position="1"/>
        <end position="33"/>
    </location>
</feature>
<protein>
    <recommendedName>
        <fullName evidence="5">Acyl-CoA synthetase</fullName>
    </recommendedName>
</protein>
<organism evidence="8 9">
    <name type="scientific">Curtobacterium pusillum</name>
    <dbReference type="NCBI Taxonomy" id="69373"/>
    <lineage>
        <taxon>Bacteria</taxon>
        <taxon>Bacillati</taxon>
        <taxon>Actinomycetota</taxon>
        <taxon>Actinomycetes</taxon>
        <taxon>Micrococcales</taxon>
        <taxon>Microbacteriaceae</taxon>
        <taxon>Curtobacterium</taxon>
    </lineage>
</organism>
<sequence>MRRTRIEPADKGVTVNDQRHPTPITAPDHGSAARLLSERARKTPDRPILAERHGDTWTPITASETLARVRGIAKGFVAAGLAPGAHVAILSRTRLEWTLVDFAVWTAGLVSIPVYETSSPDQVRWILSDSEAVAIVVEQEEHARRVASIAPDLPHLGQHWTIDGGGLDDLTRLGEDVTDAELDARTADVHGHDDATIIYTSGTTGRPKGCVLRHDNFTATVEGASEAMPEVVADDASTLLFIPLAHVFARFIAAMSISAGVLVGHEPDTKDLMHAVSTFKPSFLLAVPRVFEKIYNSAEQKAELGGRGKVFRAAARTAVAHSEALAAGKVPLGLALRFKLFDRLVYAKLRDAMGGRVRYAVSGSAPLSPRLSHFFRSVGVLILEGYGLTETTAPATVNRAAELRIGSVGRALPGVEIRIADDDEILIRGVDVFDRYWRNDEATAAAKPDGWFHTGDLGRLDPDGILTVTGRAKELIVTASGKNVAPAPLEDGIREHPLVGQVVVVGEGKPFVAALVTLDREMLGGWCETRGITPALSAHEAAYDERVHQAVQEAIDAANQRVSRAESVRSFTILDTELTEASGHLTPKLTIKRPVILKDFAADVEHIYSGSKVQTTATPVVEPERRKNRASSRLRLRAGRDPLSGQSSCVCCASDASRTAVEAVVAGTSGRKLVRVRCELSSSF</sequence>
<keyword evidence="2 8" id="KW-0436">Ligase</keyword>
<keyword evidence="9" id="KW-1185">Reference proteome</keyword>
<dbReference type="PANTHER" id="PTHR43272">
    <property type="entry name" value="LONG-CHAIN-FATTY-ACID--COA LIGASE"/>
    <property type="match status" value="1"/>
</dbReference>
<evidence type="ECO:0000256" key="4">
    <source>
        <dbReference type="ARBA" id="ARBA00023098"/>
    </source>
</evidence>
<feature type="region of interest" description="Disordered" evidence="6">
    <location>
        <begin position="616"/>
        <end position="642"/>
    </location>
</feature>